<dbReference type="Gene3D" id="3.40.395.10">
    <property type="entry name" value="Adenoviral Proteinase, Chain A"/>
    <property type="match status" value="1"/>
</dbReference>
<sequence>MIDSFSEPVDEVLVKGFGIESRKHDFDKLKPDEWINDNIFHYYLNLIVHKDTFELQRESRYDVWAPSKHYEVCAMLNSECSQKVTFCKKFGLGYENDNSVYGSDCGWRQYMLPRNDPDCLIFFSSQDNQIEQDSKSGFGCVKFNPEIANFDCDTVIHSGRLKLTMNYTKIFIKPGGENCNVTLKMVSTKKVCEHKKKVSSMISVVQCPMRTKIVQRSLVTSTAVKDKKKEYDEIKQLLDEAKKRNQNFAHDDFGNLLFFASNDTAVSQLCSADLTRPSLLCFDIHMKKRCHISVPLNKLGCRETEYPLMNDGKSPKEELYLSYGAKKNCGGRKAVIKIAGQDLIRCTLGIACNTVSRELKLKYQREWHMRKRTNIRPLSQTAGSVPTPKIHQVWSTTNANATSFEEEESILKMANITMTRLVAEDQEKPQKEKAGNDSKSNGCSSSILLAGLILVW</sequence>
<feature type="coiled-coil region" evidence="1">
    <location>
        <begin position="224"/>
        <end position="251"/>
    </location>
</feature>
<dbReference type="InterPro" id="IPR038765">
    <property type="entry name" value="Papain-like_cys_pep_sf"/>
</dbReference>
<feature type="region of interest" description="Disordered" evidence="2">
    <location>
        <begin position="422"/>
        <end position="441"/>
    </location>
</feature>
<reference evidence="4" key="1">
    <citation type="submission" date="2022-11" db="UniProtKB">
        <authorList>
            <consortium name="WormBaseParasite"/>
        </authorList>
    </citation>
    <scope>IDENTIFICATION</scope>
</reference>
<proteinExistence type="predicted"/>
<protein>
    <submittedName>
        <fullName evidence="4">Uncharacterized protein</fullName>
    </submittedName>
</protein>
<feature type="compositionally biased region" description="Basic and acidic residues" evidence="2">
    <location>
        <begin position="422"/>
        <end position="436"/>
    </location>
</feature>
<accession>A0A915DR41</accession>
<keyword evidence="3" id="KW-1185">Reference proteome</keyword>
<evidence type="ECO:0000313" key="3">
    <source>
        <dbReference type="Proteomes" id="UP000887574"/>
    </source>
</evidence>
<organism evidence="3 4">
    <name type="scientific">Ditylenchus dipsaci</name>
    <dbReference type="NCBI Taxonomy" id="166011"/>
    <lineage>
        <taxon>Eukaryota</taxon>
        <taxon>Metazoa</taxon>
        <taxon>Ecdysozoa</taxon>
        <taxon>Nematoda</taxon>
        <taxon>Chromadorea</taxon>
        <taxon>Rhabditida</taxon>
        <taxon>Tylenchina</taxon>
        <taxon>Tylenchomorpha</taxon>
        <taxon>Sphaerularioidea</taxon>
        <taxon>Anguinidae</taxon>
        <taxon>Anguininae</taxon>
        <taxon>Ditylenchus</taxon>
    </lineage>
</organism>
<name>A0A915DR41_9BILA</name>
<dbReference type="AlphaFoldDB" id="A0A915DR41"/>
<evidence type="ECO:0000313" key="4">
    <source>
        <dbReference type="WBParaSite" id="jg22761"/>
    </source>
</evidence>
<keyword evidence="1" id="KW-0175">Coiled coil</keyword>
<dbReference type="WBParaSite" id="jg22761">
    <property type="protein sequence ID" value="jg22761"/>
    <property type="gene ID" value="jg22761"/>
</dbReference>
<evidence type="ECO:0000256" key="1">
    <source>
        <dbReference type="SAM" id="Coils"/>
    </source>
</evidence>
<evidence type="ECO:0000256" key="2">
    <source>
        <dbReference type="SAM" id="MobiDB-lite"/>
    </source>
</evidence>
<dbReference type="Proteomes" id="UP000887574">
    <property type="component" value="Unplaced"/>
</dbReference>
<dbReference type="SUPFAM" id="SSF54001">
    <property type="entry name" value="Cysteine proteinases"/>
    <property type="match status" value="1"/>
</dbReference>